<evidence type="ECO:0000313" key="1">
    <source>
        <dbReference type="EMBL" id="PIA99902.1"/>
    </source>
</evidence>
<dbReference type="Proteomes" id="UP001302367">
    <property type="component" value="Chromosome 3"/>
</dbReference>
<organism evidence="1 3">
    <name type="scientific">Cercospora beticola</name>
    <name type="common">Sugarbeet leaf spot fungus</name>
    <dbReference type="NCBI Taxonomy" id="122368"/>
    <lineage>
        <taxon>Eukaryota</taxon>
        <taxon>Fungi</taxon>
        <taxon>Dikarya</taxon>
        <taxon>Ascomycota</taxon>
        <taxon>Pezizomycotina</taxon>
        <taxon>Dothideomycetes</taxon>
        <taxon>Dothideomycetidae</taxon>
        <taxon>Mycosphaerellales</taxon>
        <taxon>Mycosphaerellaceae</taxon>
        <taxon>Cercospora</taxon>
    </lineage>
</organism>
<dbReference type="EMBL" id="LKMD01000101">
    <property type="protein sequence ID" value="PIA99902.1"/>
    <property type="molecule type" value="Genomic_DNA"/>
</dbReference>
<gene>
    <name evidence="1" type="ORF">CB0940_03392</name>
    <name evidence="2" type="ORF">RHO25_005187</name>
</gene>
<evidence type="ECO:0000313" key="3">
    <source>
        <dbReference type="Proteomes" id="UP000230605"/>
    </source>
</evidence>
<dbReference type="AlphaFoldDB" id="A0A2G5I604"/>
<dbReference type="Proteomes" id="UP000230605">
    <property type="component" value="Chromosome 3"/>
</dbReference>
<evidence type="ECO:0000313" key="2">
    <source>
        <dbReference type="EMBL" id="WPB00567.1"/>
    </source>
</evidence>
<dbReference type="EMBL" id="CP134186">
    <property type="protein sequence ID" value="WPB00567.1"/>
    <property type="molecule type" value="Genomic_DNA"/>
</dbReference>
<reference evidence="2 4" key="2">
    <citation type="submission" date="2023-09" db="EMBL/GenBank/DDBJ databases">
        <title>Complete-Gapless Cercospora beticola genome.</title>
        <authorList>
            <person name="Wyatt N.A."/>
            <person name="Spanner R.E."/>
            <person name="Bolton M.D."/>
        </authorList>
    </citation>
    <scope>NUCLEOTIDE SEQUENCE [LARGE SCALE GENOMIC DNA]</scope>
    <source>
        <strain evidence="2">Cb09-40</strain>
    </source>
</reference>
<reference evidence="1 3" key="1">
    <citation type="submission" date="2015-10" db="EMBL/GenBank/DDBJ databases">
        <title>The cercosporin biosynthetic gene cluster was horizontally transferred to several fungal lineages and shown to be expanded in Cercospora beticola based on microsynteny with recipient genomes.</title>
        <authorList>
            <person name="De Jonge R."/>
            <person name="Ebert M.K."/>
            <person name="Suttle J.C."/>
            <person name="Jurick Ii W.M."/>
            <person name="Secor G.A."/>
            <person name="Thomma B.P."/>
            <person name="Van De Peer Y."/>
            <person name="Bolton M.D."/>
        </authorList>
    </citation>
    <scope>NUCLEOTIDE SEQUENCE [LARGE SCALE GENOMIC DNA]</scope>
    <source>
        <strain evidence="1 3">09-40</strain>
    </source>
</reference>
<keyword evidence="4" id="KW-1185">Reference proteome</keyword>
<proteinExistence type="predicted"/>
<evidence type="ECO:0000313" key="4">
    <source>
        <dbReference type="Proteomes" id="UP001302367"/>
    </source>
</evidence>
<dbReference type="OrthoDB" id="10434732at2759"/>
<name>A0A2G5I604_CERBT</name>
<sequence>MPPRTTSDSSNMGDNIVAAINESMEKAIEAKVALAMEESVEKMVEAKVVAAMKAASNKGEKLEPELEVEYMRKQIIANAPFLYQLLGGRYAVLHSFHVVTSGTGAKVSGCVCYMNGNYMHVLLRGPESQGELGALQELLAMTRELMHEKWSDFYRPADDWSLVGGRGNSYYYTANR</sequence>
<protein>
    <submittedName>
        <fullName evidence="1">Uncharacterized protein</fullName>
    </submittedName>
</protein>
<accession>A0A2G5I604</accession>